<evidence type="ECO:0000256" key="1">
    <source>
        <dbReference type="SAM" id="MobiDB-lite"/>
    </source>
</evidence>
<reference evidence="2" key="1">
    <citation type="submission" date="2023-10" db="EMBL/GenBank/DDBJ databases">
        <title>Genome assembly of Pristionchus species.</title>
        <authorList>
            <person name="Yoshida K."/>
            <person name="Sommer R.J."/>
        </authorList>
    </citation>
    <scope>NUCLEOTIDE SEQUENCE</scope>
    <source>
        <strain evidence="2">RS5133</strain>
    </source>
</reference>
<feature type="region of interest" description="Disordered" evidence="1">
    <location>
        <begin position="1"/>
        <end position="66"/>
    </location>
</feature>
<feature type="compositionally biased region" description="Basic and acidic residues" evidence="1">
    <location>
        <begin position="47"/>
        <end position="66"/>
    </location>
</feature>
<proteinExistence type="predicted"/>
<evidence type="ECO:0000313" key="3">
    <source>
        <dbReference type="Proteomes" id="UP001432322"/>
    </source>
</evidence>
<sequence>EEEEEEEETKMDSPARSTRAPSERHSTPARGRPSRSAAVAASGLIKDMVHYDMRERRGERTHRSEK</sequence>
<dbReference type="AlphaFoldDB" id="A0AAV5VGW5"/>
<name>A0AAV5VGW5_9BILA</name>
<keyword evidence="3" id="KW-1185">Reference proteome</keyword>
<feature type="non-terminal residue" evidence="2">
    <location>
        <position position="1"/>
    </location>
</feature>
<accession>A0AAV5VGW5</accession>
<evidence type="ECO:0000313" key="2">
    <source>
        <dbReference type="EMBL" id="GMT17367.1"/>
    </source>
</evidence>
<organism evidence="2 3">
    <name type="scientific">Pristionchus fissidentatus</name>
    <dbReference type="NCBI Taxonomy" id="1538716"/>
    <lineage>
        <taxon>Eukaryota</taxon>
        <taxon>Metazoa</taxon>
        <taxon>Ecdysozoa</taxon>
        <taxon>Nematoda</taxon>
        <taxon>Chromadorea</taxon>
        <taxon>Rhabditida</taxon>
        <taxon>Rhabditina</taxon>
        <taxon>Diplogasteromorpha</taxon>
        <taxon>Diplogasteroidea</taxon>
        <taxon>Neodiplogasteridae</taxon>
        <taxon>Pristionchus</taxon>
    </lineage>
</organism>
<dbReference type="Proteomes" id="UP001432322">
    <property type="component" value="Unassembled WGS sequence"/>
</dbReference>
<gene>
    <name evidence="2" type="ORF">PFISCL1PPCAC_8664</name>
</gene>
<dbReference type="EMBL" id="BTSY01000003">
    <property type="protein sequence ID" value="GMT17367.1"/>
    <property type="molecule type" value="Genomic_DNA"/>
</dbReference>
<comment type="caution">
    <text evidence="2">The sequence shown here is derived from an EMBL/GenBank/DDBJ whole genome shotgun (WGS) entry which is preliminary data.</text>
</comment>
<protein>
    <submittedName>
        <fullName evidence="2">Uncharacterized protein</fullName>
    </submittedName>
</protein>